<dbReference type="EMBL" id="CM023490">
    <property type="protein sequence ID" value="KAH6942886.1"/>
    <property type="molecule type" value="Genomic_DNA"/>
</dbReference>
<protein>
    <submittedName>
        <fullName evidence="1">Uncharacterized protein</fullName>
    </submittedName>
</protein>
<name>A0ACB7T6W5_HYAAI</name>
<dbReference type="Proteomes" id="UP000821845">
    <property type="component" value="Chromosome 10"/>
</dbReference>
<reference evidence="1" key="1">
    <citation type="submission" date="2020-05" db="EMBL/GenBank/DDBJ databases">
        <title>Large-scale comparative analyses of tick genomes elucidate their genetic diversity and vector capacities.</title>
        <authorList>
            <person name="Jia N."/>
            <person name="Wang J."/>
            <person name="Shi W."/>
            <person name="Du L."/>
            <person name="Sun Y."/>
            <person name="Zhan W."/>
            <person name="Jiang J."/>
            <person name="Wang Q."/>
            <person name="Zhang B."/>
            <person name="Ji P."/>
            <person name="Sakyi L.B."/>
            <person name="Cui X."/>
            <person name="Yuan T."/>
            <person name="Jiang B."/>
            <person name="Yang W."/>
            <person name="Lam T.T.-Y."/>
            <person name="Chang Q."/>
            <person name="Ding S."/>
            <person name="Wang X."/>
            <person name="Zhu J."/>
            <person name="Ruan X."/>
            <person name="Zhao L."/>
            <person name="Wei J."/>
            <person name="Que T."/>
            <person name="Du C."/>
            <person name="Cheng J."/>
            <person name="Dai P."/>
            <person name="Han X."/>
            <person name="Huang E."/>
            <person name="Gao Y."/>
            <person name="Liu J."/>
            <person name="Shao H."/>
            <person name="Ye R."/>
            <person name="Li L."/>
            <person name="Wei W."/>
            <person name="Wang X."/>
            <person name="Wang C."/>
            <person name="Yang T."/>
            <person name="Huo Q."/>
            <person name="Li W."/>
            <person name="Guo W."/>
            <person name="Chen H."/>
            <person name="Zhou L."/>
            <person name="Ni X."/>
            <person name="Tian J."/>
            <person name="Zhou Y."/>
            <person name="Sheng Y."/>
            <person name="Liu T."/>
            <person name="Pan Y."/>
            <person name="Xia L."/>
            <person name="Li J."/>
            <person name="Zhao F."/>
            <person name="Cao W."/>
        </authorList>
    </citation>
    <scope>NUCLEOTIDE SEQUENCE</scope>
    <source>
        <strain evidence="1">Hyas-2018</strain>
    </source>
</reference>
<evidence type="ECO:0000313" key="1">
    <source>
        <dbReference type="EMBL" id="KAH6942886.1"/>
    </source>
</evidence>
<proteinExistence type="predicted"/>
<gene>
    <name evidence="1" type="ORF">HPB50_011419</name>
</gene>
<keyword evidence="2" id="KW-1185">Reference proteome</keyword>
<comment type="caution">
    <text evidence="1">The sequence shown here is derived from an EMBL/GenBank/DDBJ whole genome shotgun (WGS) entry which is preliminary data.</text>
</comment>
<accession>A0ACB7T6W5</accession>
<sequence>MKPGITPLRIVTTVASGAIIVVVISAAVVALSHGGEHLSTVTEADDVTKMKLPPLFPEIMLTHSVAGVHTRPSPSTTPLATQPHVNPVQRTESTASTHTSPTPSTASMETMDTEPETEPVLLPQKPMTRFPVVCVFGTATNESQPLPADGVCDFTFYDGMYGAGPFDTLYSPRFSAPVEHVLSHASLHTATEYGLSFAYRKRAQVAQDIAMPSGLSMIEELWDRRIRHYGFLSIENYDADAFRESIRTMTQMQRHRDGKASYLAIGLFIERTEIKGALDTMRQIYTPDLIIAHGHVAYDDRKFGADCKMIFPTPFSADGRYRESQLSALAMLEDINYSTSALAVSVALFARRYKPAFPDPDTSSDVTGYSPGMQCTSYKGKHLISLTQFCTDRMYVRGHHPDVLYAGRATSSKKRQRTILYDNEFTLAEKLCLSKERHMGLSYGVAVYGLEYADHSHACPNLLTRAYARTRLAKALVRYFESRPSIDDVENNCTYIRPE</sequence>
<evidence type="ECO:0000313" key="2">
    <source>
        <dbReference type="Proteomes" id="UP000821845"/>
    </source>
</evidence>
<organism evidence="1 2">
    <name type="scientific">Hyalomma asiaticum</name>
    <name type="common">Tick</name>
    <dbReference type="NCBI Taxonomy" id="266040"/>
    <lineage>
        <taxon>Eukaryota</taxon>
        <taxon>Metazoa</taxon>
        <taxon>Ecdysozoa</taxon>
        <taxon>Arthropoda</taxon>
        <taxon>Chelicerata</taxon>
        <taxon>Arachnida</taxon>
        <taxon>Acari</taxon>
        <taxon>Parasitiformes</taxon>
        <taxon>Ixodida</taxon>
        <taxon>Ixodoidea</taxon>
        <taxon>Ixodidae</taxon>
        <taxon>Hyalomminae</taxon>
        <taxon>Hyalomma</taxon>
    </lineage>
</organism>